<feature type="binding site" evidence="8">
    <location>
        <position position="205"/>
    </location>
    <ligand>
        <name>Zn(2+)</name>
        <dbReference type="ChEBI" id="CHEBI:29105"/>
        <label>1</label>
        <note>catalytic</note>
    </ligand>
</feature>
<keyword evidence="7 8" id="KW-0862">Zinc</keyword>
<evidence type="ECO:0000313" key="9">
    <source>
        <dbReference type="EMBL" id="SHI04118.1"/>
    </source>
</evidence>
<proteinExistence type="inferred from homology"/>
<dbReference type="AlphaFoldDB" id="A0A1M5XX50"/>
<evidence type="ECO:0000256" key="6">
    <source>
        <dbReference type="ARBA" id="ARBA00022801"/>
    </source>
</evidence>
<dbReference type="Proteomes" id="UP000184241">
    <property type="component" value="Unassembled WGS sequence"/>
</dbReference>
<dbReference type="InterPro" id="IPR013471">
    <property type="entry name" value="RNase_Z/BN"/>
</dbReference>
<keyword evidence="5 8" id="KW-0255">Endonuclease</keyword>
<dbReference type="NCBIfam" id="NF000801">
    <property type="entry name" value="PRK00055.1-3"/>
    <property type="match status" value="1"/>
</dbReference>
<dbReference type="CDD" id="cd07717">
    <property type="entry name" value="RNaseZ_ZiPD-like_MBL-fold"/>
    <property type="match status" value="1"/>
</dbReference>
<feature type="binding site" evidence="8">
    <location>
        <position position="61"/>
    </location>
    <ligand>
        <name>Zn(2+)</name>
        <dbReference type="ChEBI" id="CHEBI:29105"/>
        <label>1</label>
        <note>catalytic</note>
    </ligand>
</feature>
<dbReference type="RefSeq" id="WP_073018558.1">
    <property type="nucleotide sequence ID" value="NZ_FQXU01000005.1"/>
</dbReference>
<evidence type="ECO:0000256" key="7">
    <source>
        <dbReference type="ARBA" id="ARBA00022833"/>
    </source>
</evidence>
<gene>
    <name evidence="8" type="primary">rnz</name>
    <name evidence="9" type="ORF">SAMN02745941_01686</name>
</gene>
<sequence>MIDVVLLGCGGGMPMPNRNLSSILLNYRGRKILVDCGEGTQVSMRMVGWGFKTIDIICITHIHGDHIVGLPGLLATIGNSGRTEPLTIIGPEGIGNTVNSLRVICPYIPYDIKIIENPIDTIELDNFINISTLNLDHSAPCLGYSFYIKRAPKFSVEKALENNVPKDLWNVLQKGNEIEFEGRRFYPSMVLGEDREGIKLSIITDTRPIEEIIDFVRDSYLFICEGTYGDDKDIEKAIKNKHMTFREAASLAKNAEVEELLLTHFSPAMEEPSWYLVNAKDIFENVVIGEDRFIKTLSFRDS</sequence>
<keyword evidence="6 8" id="KW-0378">Hydrolase</keyword>
<dbReference type="GO" id="GO:0042781">
    <property type="term" value="F:3'-tRNA processing endoribonuclease activity"/>
    <property type="evidence" value="ECO:0007669"/>
    <property type="project" value="UniProtKB-UniRule"/>
</dbReference>
<dbReference type="GO" id="GO:0008270">
    <property type="term" value="F:zinc ion binding"/>
    <property type="evidence" value="ECO:0007669"/>
    <property type="project" value="UniProtKB-UniRule"/>
</dbReference>
<accession>A0A1M5XX50</accession>
<evidence type="ECO:0000256" key="4">
    <source>
        <dbReference type="ARBA" id="ARBA00022723"/>
    </source>
</evidence>
<dbReference type="HAMAP" id="MF_01818">
    <property type="entry name" value="RNase_Z_BN"/>
    <property type="match status" value="1"/>
</dbReference>
<dbReference type="PANTHER" id="PTHR46018">
    <property type="entry name" value="ZINC PHOSPHODIESTERASE ELAC PROTEIN 1"/>
    <property type="match status" value="1"/>
</dbReference>
<dbReference type="InterPro" id="IPR036866">
    <property type="entry name" value="RibonucZ/Hydroxyglut_hydro"/>
</dbReference>
<comment type="function">
    <text evidence="8">Zinc phosphodiesterase, which displays some tRNA 3'-processing endonuclease activity. Probably involved in tRNA maturation, by removing a 3'-trailer from precursor tRNA.</text>
</comment>
<dbReference type="Pfam" id="PF23023">
    <property type="entry name" value="Anti-Pycsar_Apyc1"/>
    <property type="match status" value="1"/>
</dbReference>
<keyword evidence="2 8" id="KW-0819">tRNA processing</keyword>
<dbReference type="PANTHER" id="PTHR46018:SF2">
    <property type="entry name" value="ZINC PHOSPHODIESTERASE ELAC PROTEIN 1"/>
    <property type="match status" value="1"/>
</dbReference>
<protein>
    <recommendedName>
        <fullName evidence="8">Ribonuclease Z</fullName>
        <shortName evidence="8">RNase Z</shortName>
        <ecNumber evidence="8">3.1.26.11</ecNumber>
    </recommendedName>
    <alternativeName>
        <fullName evidence="8">tRNA 3 endonuclease</fullName>
    </alternativeName>
    <alternativeName>
        <fullName evidence="8">tRNase Z</fullName>
    </alternativeName>
</protein>
<organism evidence="9 10">
    <name type="scientific">Clostridium intestinale DSM 6191</name>
    <dbReference type="NCBI Taxonomy" id="1121320"/>
    <lineage>
        <taxon>Bacteria</taxon>
        <taxon>Bacillati</taxon>
        <taxon>Bacillota</taxon>
        <taxon>Clostridia</taxon>
        <taxon>Eubacteriales</taxon>
        <taxon>Clostridiaceae</taxon>
        <taxon>Clostridium</taxon>
    </lineage>
</organism>
<evidence type="ECO:0000313" key="10">
    <source>
        <dbReference type="Proteomes" id="UP000184241"/>
    </source>
</evidence>
<keyword evidence="3 8" id="KW-0540">Nuclease</keyword>
<dbReference type="SUPFAM" id="SSF56281">
    <property type="entry name" value="Metallo-hydrolase/oxidoreductase"/>
    <property type="match status" value="1"/>
</dbReference>
<feature type="binding site" evidence="8">
    <location>
        <position position="264"/>
    </location>
    <ligand>
        <name>Zn(2+)</name>
        <dbReference type="ChEBI" id="CHEBI:29105"/>
        <label>2</label>
        <note>catalytic</note>
    </ligand>
</feature>
<dbReference type="EMBL" id="FQXU01000005">
    <property type="protein sequence ID" value="SHI04118.1"/>
    <property type="molecule type" value="Genomic_DNA"/>
</dbReference>
<feature type="binding site" evidence="8">
    <location>
        <position position="66"/>
    </location>
    <ligand>
        <name>Zn(2+)</name>
        <dbReference type="ChEBI" id="CHEBI:29105"/>
        <label>2</label>
        <note>catalytic</note>
    </ligand>
</feature>
<reference evidence="9 10" key="1">
    <citation type="submission" date="2016-11" db="EMBL/GenBank/DDBJ databases">
        <authorList>
            <person name="Jaros S."/>
            <person name="Januszkiewicz K."/>
            <person name="Wedrychowicz H."/>
        </authorList>
    </citation>
    <scope>NUCLEOTIDE SEQUENCE [LARGE SCALE GENOMIC DNA]</scope>
    <source>
        <strain evidence="9 10">DSM 6191</strain>
    </source>
</reference>
<comment type="subunit">
    <text evidence="1 8">Homodimer.</text>
</comment>
<evidence type="ECO:0000256" key="3">
    <source>
        <dbReference type="ARBA" id="ARBA00022722"/>
    </source>
</evidence>
<comment type="cofactor">
    <cofactor evidence="8">
        <name>Zn(2+)</name>
        <dbReference type="ChEBI" id="CHEBI:29105"/>
    </cofactor>
    <text evidence="8">Binds 2 Zn(2+) ions.</text>
</comment>
<feature type="binding site" evidence="8">
    <location>
        <position position="137"/>
    </location>
    <ligand>
        <name>Zn(2+)</name>
        <dbReference type="ChEBI" id="CHEBI:29105"/>
        <label>1</label>
        <note>catalytic</note>
    </ligand>
</feature>
<evidence type="ECO:0000256" key="1">
    <source>
        <dbReference type="ARBA" id="ARBA00011738"/>
    </source>
</evidence>
<comment type="similarity">
    <text evidence="8">Belongs to the RNase Z family.</text>
</comment>
<feature type="active site" description="Proton acceptor" evidence="8">
    <location>
        <position position="65"/>
    </location>
</feature>
<keyword evidence="4 8" id="KW-0479">Metal-binding</keyword>
<comment type="catalytic activity">
    <reaction evidence="8">
        <text>Endonucleolytic cleavage of RNA, removing extra 3' nucleotides from tRNA precursor, generating 3' termini of tRNAs. A 3'-hydroxy group is left at the tRNA terminus and a 5'-phosphoryl group is left at the trailer molecule.</text>
        <dbReference type="EC" id="3.1.26.11"/>
    </reaction>
</comment>
<feature type="binding site" evidence="8">
    <location>
        <position position="205"/>
    </location>
    <ligand>
        <name>Zn(2+)</name>
        <dbReference type="ChEBI" id="CHEBI:29105"/>
        <label>2</label>
        <note>catalytic</note>
    </ligand>
</feature>
<dbReference type="Gene3D" id="3.60.15.10">
    <property type="entry name" value="Ribonuclease Z/Hydroxyacylglutathione hydrolase-like"/>
    <property type="match status" value="1"/>
</dbReference>
<dbReference type="EC" id="3.1.26.11" evidence="8"/>
<evidence type="ECO:0000256" key="8">
    <source>
        <dbReference type="HAMAP-Rule" id="MF_01818"/>
    </source>
</evidence>
<evidence type="ECO:0000256" key="2">
    <source>
        <dbReference type="ARBA" id="ARBA00022694"/>
    </source>
</evidence>
<feature type="binding site" evidence="8">
    <location>
        <position position="63"/>
    </location>
    <ligand>
        <name>Zn(2+)</name>
        <dbReference type="ChEBI" id="CHEBI:29105"/>
        <label>1</label>
        <note>catalytic</note>
    </ligand>
</feature>
<name>A0A1M5XX50_9CLOT</name>
<dbReference type="NCBIfam" id="TIGR02651">
    <property type="entry name" value="RNase_Z"/>
    <property type="match status" value="1"/>
</dbReference>
<evidence type="ECO:0000256" key="5">
    <source>
        <dbReference type="ARBA" id="ARBA00022759"/>
    </source>
</evidence>
<feature type="binding site" evidence="8">
    <location>
        <position position="65"/>
    </location>
    <ligand>
        <name>Zn(2+)</name>
        <dbReference type="ChEBI" id="CHEBI:29105"/>
        <label>2</label>
        <note>catalytic</note>
    </ligand>
</feature>